<dbReference type="InterPro" id="IPR011607">
    <property type="entry name" value="MGS-like_dom"/>
</dbReference>
<name>A0A816EHB6_ADIRI</name>
<dbReference type="InterPro" id="IPR036914">
    <property type="entry name" value="MGS-like_dom_sf"/>
</dbReference>
<dbReference type="AlphaFoldDB" id="A0A816EHB6"/>
<dbReference type="PROSITE" id="PS51855">
    <property type="entry name" value="MGS"/>
    <property type="match status" value="1"/>
</dbReference>
<dbReference type="PANTHER" id="PTHR30492">
    <property type="entry name" value="METHYLGLYOXAL SYNTHASE"/>
    <property type="match status" value="1"/>
</dbReference>
<protein>
    <recommendedName>
        <fullName evidence="1">MGS-like domain-containing protein</fullName>
    </recommendedName>
</protein>
<dbReference type="Gene3D" id="3.40.50.1380">
    <property type="entry name" value="Methylglyoxal synthase-like domain"/>
    <property type="match status" value="1"/>
</dbReference>
<comment type="caution">
    <text evidence="2">The sequence shown here is derived from an EMBL/GenBank/DDBJ whole genome shotgun (WGS) entry which is preliminary data.</text>
</comment>
<keyword evidence="3" id="KW-1185">Reference proteome</keyword>
<dbReference type="Proteomes" id="UP000663828">
    <property type="component" value="Unassembled WGS sequence"/>
</dbReference>
<dbReference type="EMBL" id="CAJNOR010009895">
    <property type="protein sequence ID" value="CAF1649184.1"/>
    <property type="molecule type" value="Genomic_DNA"/>
</dbReference>
<dbReference type="InterPro" id="IPR018148">
    <property type="entry name" value="Methylglyoxal_synth_AS"/>
</dbReference>
<sequence>MAESIIMSTCKRIAIVAHNNKKEELINCLKQHRSVLVQHKLFGTGTTGSLVERELDLPVTKFQSGPLGGDQQLGSLIVSHEI</sequence>
<proteinExistence type="predicted"/>
<dbReference type="GO" id="GO:0005829">
    <property type="term" value="C:cytosol"/>
    <property type="evidence" value="ECO:0007669"/>
    <property type="project" value="TreeGrafter"/>
</dbReference>
<accession>A0A816EHB6</accession>
<dbReference type="PROSITE" id="PS01335">
    <property type="entry name" value="METHYLGLYOXAL_SYNTH"/>
    <property type="match status" value="1"/>
</dbReference>
<feature type="domain" description="MGS-like" evidence="1">
    <location>
        <begin position="5"/>
        <end position="82"/>
    </location>
</feature>
<evidence type="ECO:0000313" key="3">
    <source>
        <dbReference type="Proteomes" id="UP000663828"/>
    </source>
</evidence>
<gene>
    <name evidence="2" type="ORF">XAT740_LOCUS54652</name>
</gene>
<dbReference type="GO" id="GO:0019242">
    <property type="term" value="P:methylglyoxal biosynthetic process"/>
    <property type="evidence" value="ECO:0007669"/>
    <property type="project" value="InterPro"/>
</dbReference>
<evidence type="ECO:0000313" key="2">
    <source>
        <dbReference type="EMBL" id="CAF1649184.1"/>
    </source>
</evidence>
<evidence type="ECO:0000259" key="1">
    <source>
        <dbReference type="PROSITE" id="PS51855"/>
    </source>
</evidence>
<reference evidence="2" key="1">
    <citation type="submission" date="2021-02" db="EMBL/GenBank/DDBJ databases">
        <authorList>
            <person name="Nowell W R."/>
        </authorList>
    </citation>
    <scope>NUCLEOTIDE SEQUENCE</scope>
</reference>
<feature type="non-terminal residue" evidence="2">
    <location>
        <position position="82"/>
    </location>
</feature>
<organism evidence="2 3">
    <name type="scientific">Adineta ricciae</name>
    <name type="common">Rotifer</name>
    <dbReference type="NCBI Taxonomy" id="249248"/>
    <lineage>
        <taxon>Eukaryota</taxon>
        <taxon>Metazoa</taxon>
        <taxon>Spiralia</taxon>
        <taxon>Gnathifera</taxon>
        <taxon>Rotifera</taxon>
        <taxon>Eurotatoria</taxon>
        <taxon>Bdelloidea</taxon>
        <taxon>Adinetida</taxon>
        <taxon>Adinetidae</taxon>
        <taxon>Adineta</taxon>
    </lineage>
</organism>
<dbReference type="NCBIfam" id="NF003559">
    <property type="entry name" value="PRK05234.1"/>
    <property type="match status" value="1"/>
</dbReference>
<dbReference type="GO" id="GO:0008929">
    <property type="term" value="F:methylglyoxal synthase activity"/>
    <property type="evidence" value="ECO:0007669"/>
    <property type="project" value="InterPro"/>
</dbReference>
<dbReference type="PANTHER" id="PTHR30492:SF0">
    <property type="entry name" value="METHYLGLYOXAL SYNTHASE"/>
    <property type="match status" value="1"/>
</dbReference>
<dbReference type="InterPro" id="IPR004363">
    <property type="entry name" value="Methylgl_synth"/>
</dbReference>
<dbReference type="SUPFAM" id="SSF52335">
    <property type="entry name" value="Methylglyoxal synthase-like"/>
    <property type="match status" value="1"/>
</dbReference>